<keyword evidence="1" id="KW-0472">Membrane</keyword>
<keyword evidence="1" id="KW-0812">Transmembrane</keyword>
<dbReference type="AlphaFoldDB" id="B2IYJ6"/>
<feature type="transmembrane region" description="Helical" evidence="1">
    <location>
        <begin position="12"/>
        <end position="29"/>
    </location>
</feature>
<dbReference type="STRING" id="63737.Npun_F1375"/>
<name>B2IYJ6_NOSP7</name>
<protein>
    <submittedName>
        <fullName evidence="4">Uncharacterized protein</fullName>
    </submittedName>
</protein>
<keyword evidence="5" id="KW-1185">Reference proteome</keyword>
<dbReference type="EMBL" id="CP001037">
    <property type="protein sequence ID" value="ACC80083.1"/>
    <property type="molecule type" value="Genomic_DNA"/>
</dbReference>
<proteinExistence type="predicted"/>
<reference evidence="4 5" key="2">
    <citation type="journal article" date="2013" name="Plant Physiol.">
        <title>A Nostoc punctiforme Sugar Transporter Necessary to Establish a Cyanobacterium-Plant Symbiosis.</title>
        <authorList>
            <person name="Ekman M."/>
            <person name="Picossi S."/>
            <person name="Campbell E.L."/>
            <person name="Meeks J.C."/>
            <person name="Flores E."/>
        </authorList>
    </citation>
    <scope>NUCLEOTIDE SEQUENCE [LARGE SCALE GENOMIC DNA]</scope>
    <source>
        <strain evidence="5">ATCC 29133 / PCC 73102</strain>
    </source>
</reference>
<accession>B2IYJ6</accession>
<dbReference type="RefSeq" id="WP_012408104.1">
    <property type="nucleotide sequence ID" value="NC_010628.1"/>
</dbReference>
<sequence length="543" mass="61815">MQMIRFWKKLKFIRWVMLIFITLICLNIWQIPKASSAIGPVLYMVPSLKRIGQTEKITNTSLSKIYAAKGEYESVQLVIKAPSSGLTNVNISVSDLLGSNNQIIPKNNITLYREHYVYVSHSSPNMRDNLNPPLGVGWYPDGLIPFLDPVTQKPPLTGELKAVPFRLQSQYNQPIWVDVFVPRNAKSGEYTGKFIVTSDQGKAESKIVLKVWNFELPLKPSLKSSFPFWYNKTKIANEEMLKHKLMPKHINPQDQQGLVQQGLASASLGYWSGADISTCKMNSLPSFEEFRKTAASYQSDLFLYNYTADEIDRCPSLFQQIKQWSRNLHSAGVSNLVTMIPTPELYDDGSGTGRSAVDIWAILPKMYEQAPDRIAKVLQKGDKVWSYNTLVQDEYSPKWQIDFQPINYRIQPGFISQSLGLTGILYWQVDLWTKDPWHDIQTYSKNNGDNFPGEGMLVYPGKQVGLQGVIPSMRLKWLRDGVEDYEYMEIIKKLGSGTWALNIGRTVGKDWKNWTRDTNVLESVRSQLGAEIDKLSFLKANAK</sequence>
<feature type="domain" description="Glycoside hydrolase 123 N-terminal" evidence="3">
    <location>
        <begin position="57"/>
        <end position="197"/>
    </location>
</feature>
<dbReference type="KEGG" id="npu:Npun_F1375"/>
<gene>
    <name evidence="4" type="ordered locus">Npun_F1375</name>
</gene>
<keyword evidence="1" id="KW-1133">Transmembrane helix</keyword>
<evidence type="ECO:0000313" key="4">
    <source>
        <dbReference type="EMBL" id="ACC80083.1"/>
    </source>
</evidence>
<evidence type="ECO:0000256" key="1">
    <source>
        <dbReference type="SAM" id="Phobius"/>
    </source>
</evidence>
<organism evidence="4 5">
    <name type="scientific">Nostoc punctiforme (strain ATCC 29133 / PCC 73102)</name>
    <dbReference type="NCBI Taxonomy" id="63737"/>
    <lineage>
        <taxon>Bacteria</taxon>
        <taxon>Bacillati</taxon>
        <taxon>Cyanobacteriota</taxon>
        <taxon>Cyanophyceae</taxon>
        <taxon>Nostocales</taxon>
        <taxon>Nostocaceae</taxon>
        <taxon>Nostoc</taxon>
    </lineage>
</organism>
<dbReference type="Pfam" id="PF22680">
    <property type="entry name" value="Glyco_hydro_123_N_2"/>
    <property type="match status" value="1"/>
</dbReference>
<dbReference type="Proteomes" id="UP000001191">
    <property type="component" value="Chromosome"/>
</dbReference>
<evidence type="ECO:0000259" key="2">
    <source>
        <dbReference type="Pfam" id="PF13320"/>
    </source>
</evidence>
<dbReference type="eggNOG" id="COG1572">
    <property type="taxonomic scope" value="Bacteria"/>
</dbReference>
<dbReference type="InterPro" id="IPR025150">
    <property type="entry name" value="GH123_cat"/>
</dbReference>
<evidence type="ECO:0000313" key="5">
    <source>
        <dbReference type="Proteomes" id="UP000001191"/>
    </source>
</evidence>
<feature type="domain" description="Glycoside hydrolase 123 catalytic" evidence="2">
    <location>
        <begin position="372"/>
        <end position="490"/>
    </location>
</feature>
<dbReference type="EnsemblBacteria" id="ACC80083">
    <property type="protein sequence ID" value="ACC80083"/>
    <property type="gene ID" value="Npun_F1375"/>
</dbReference>
<dbReference type="Pfam" id="PF13320">
    <property type="entry name" value="GH123_cat"/>
    <property type="match status" value="1"/>
</dbReference>
<dbReference type="InterPro" id="IPR053850">
    <property type="entry name" value="Glyco_hydro_123_N_2"/>
</dbReference>
<reference evidence="5" key="1">
    <citation type="submission" date="2008-04" db="EMBL/GenBank/DDBJ databases">
        <title>Complete sequence of chromosome of Nostoc punctiforme ATCC 29133.</title>
        <authorList>
            <consortium name="US DOE Joint Genome Institute"/>
            <person name="Copeland A."/>
            <person name="Lucas S."/>
            <person name="Lapidus A."/>
            <person name="Glavina del Rio T."/>
            <person name="Dalin E."/>
            <person name="Tice H."/>
            <person name="Pitluck S."/>
            <person name="Chain P."/>
            <person name="Malfatti S."/>
            <person name="Shin M."/>
            <person name="Vergez L."/>
            <person name="Schmutz J."/>
            <person name="Larimer F."/>
            <person name="Land M."/>
            <person name="Hauser L."/>
            <person name="Kyrpides N."/>
            <person name="Kim E."/>
            <person name="Meeks J.C."/>
            <person name="Elhai J."/>
            <person name="Campbell E.L."/>
            <person name="Thiel T."/>
            <person name="Longmire J."/>
            <person name="Potts M."/>
            <person name="Atlas R."/>
        </authorList>
    </citation>
    <scope>NUCLEOTIDE SEQUENCE [LARGE SCALE GENOMIC DNA]</scope>
    <source>
        <strain evidence="5">ATCC 29133 / PCC 73102</strain>
    </source>
</reference>
<dbReference type="HOGENOM" id="CLU_026146_0_0_3"/>
<evidence type="ECO:0000259" key="3">
    <source>
        <dbReference type="Pfam" id="PF22680"/>
    </source>
</evidence>